<keyword evidence="4" id="KW-0804">Transcription</keyword>
<reference evidence="6" key="1">
    <citation type="submission" date="2021-01" db="EMBL/GenBank/DDBJ databases">
        <title>Modified the classification status of verrucomicrobia.</title>
        <authorList>
            <person name="Feng X."/>
        </authorList>
    </citation>
    <scope>NUCLEOTIDE SEQUENCE</scope>
    <source>
        <strain evidence="6">KCTC 22201</strain>
    </source>
</reference>
<evidence type="ECO:0000313" key="7">
    <source>
        <dbReference type="Proteomes" id="UP000658278"/>
    </source>
</evidence>
<keyword evidence="3" id="KW-0238">DNA-binding</keyword>
<evidence type="ECO:0000256" key="1">
    <source>
        <dbReference type="ARBA" id="ARBA00009437"/>
    </source>
</evidence>
<dbReference type="PROSITE" id="PS50931">
    <property type="entry name" value="HTH_LYSR"/>
    <property type="match status" value="1"/>
</dbReference>
<comment type="caution">
    <text evidence="6">The sequence shown here is derived from an EMBL/GenBank/DDBJ whole genome shotgun (WGS) entry which is preliminary data.</text>
</comment>
<gene>
    <name evidence="6" type="ORF">JIN81_06235</name>
</gene>
<evidence type="ECO:0000256" key="2">
    <source>
        <dbReference type="ARBA" id="ARBA00023015"/>
    </source>
</evidence>
<comment type="similarity">
    <text evidence="1">Belongs to the LysR transcriptional regulatory family.</text>
</comment>
<dbReference type="Pfam" id="PF03466">
    <property type="entry name" value="LysR_substrate"/>
    <property type="match status" value="1"/>
</dbReference>
<dbReference type="InterPro" id="IPR036388">
    <property type="entry name" value="WH-like_DNA-bd_sf"/>
</dbReference>
<keyword evidence="2" id="KW-0805">Transcription regulation</keyword>
<dbReference type="InterPro" id="IPR000847">
    <property type="entry name" value="LysR_HTH_N"/>
</dbReference>
<dbReference type="InterPro" id="IPR036390">
    <property type="entry name" value="WH_DNA-bd_sf"/>
</dbReference>
<keyword evidence="7" id="KW-1185">Reference proteome</keyword>
<dbReference type="EMBL" id="JAENII010000004">
    <property type="protein sequence ID" value="MBK1826608.1"/>
    <property type="molecule type" value="Genomic_DNA"/>
</dbReference>
<dbReference type="GO" id="GO:0003677">
    <property type="term" value="F:DNA binding"/>
    <property type="evidence" value="ECO:0007669"/>
    <property type="project" value="UniProtKB-KW"/>
</dbReference>
<dbReference type="RefSeq" id="WP_200277743.1">
    <property type="nucleotide sequence ID" value="NZ_JAENII010000004.1"/>
</dbReference>
<feature type="domain" description="HTH lysR-type" evidence="5">
    <location>
        <begin position="6"/>
        <end position="65"/>
    </location>
</feature>
<proteinExistence type="inferred from homology"/>
<sequence>MPQQLPNLHHLELFYHVARAGGITAAVRSMPYGIQQPAVSGQISQLESELGVRLFQRRPFKLTPAGRDLYEFAAPFFGGLLEVAERVTGTASKHLRMAGPTTVIREYLPDVLESVRRMQPELELSLRDVAQKEALELLEREEVDLVVSEMDGSPPSGTRSEVFLSLPLVLLLPPGMKLPRSGLKALCGKFPLIRPSNDSALSRLFAKGLTRKKLNWPASIELGSIDLINAYVGRGFGVGVGAHIPGMKIPKGVTEMPLKGFPELKVAGVWRGKPGVLATAVLDGLRKQAAKMKA</sequence>
<dbReference type="AlphaFoldDB" id="A0A934VAR9"/>
<organism evidence="6 7">
    <name type="scientific">Haloferula rosea</name>
    <dbReference type="NCBI Taxonomy" id="490093"/>
    <lineage>
        <taxon>Bacteria</taxon>
        <taxon>Pseudomonadati</taxon>
        <taxon>Verrucomicrobiota</taxon>
        <taxon>Verrucomicrobiia</taxon>
        <taxon>Verrucomicrobiales</taxon>
        <taxon>Verrucomicrobiaceae</taxon>
        <taxon>Haloferula</taxon>
    </lineage>
</organism>
<dbReference type="Proteomes" id="UP000658278">
    <property type="component" value="Unassembled WGS sequence"/>
</dbReference>
<evidence type="ECO:0000256" key="3">
    <source>
        <dbReference type="ARBA" id="ARBA00023125"/>
    </source>
</evidence>
<evidence type="ECO:0000256" key="4">
    <source>
        <dbReference type="ARBA" id="ARBA00023163"/>
    </source>
</evidence>
<evidence type="ECO:0000259" key="5">
    <source>
        <dbReference type="PROSITE" id="PS50931"/>
    </source>
</evidence>
<protein>
    <submittedName>
        <fullName evidence="6">LysR family transcriptional regulator</fullName>
    </submittedName>
</protein>
<dbReference type="SUPFAM" id="SSF53850">
    <property type="entry name" value="Periplasmic binding protein-like II"/>
    <property type="match status" value="1"/>
</dbReference>
<accession>A0A934VAR9</accession>
<dbReference type="InterPro" id="IPR005119">
    <property type="entry name" value="LysR_subst-bd"/>
</dbReference>
<dbReference type="PRINTS" id="PR00039">
    <property type="entry name" value="HTHLYSR"/>
</dbReference>
<dbReference type="SUPFAM" id="SSF46785">
    <property type="entry name" value="Winged helix' DNA-binding domain"/>
    <property type="match status" value="1"/>
</dbReference>
<dbReference type="PANTHER" id="PTHR30346">
    <property type="entry name" value="TRANSCRIPTIONAL DUAL REGULATOR HCAR-RELATED"/>
    <property type="match status" value="1"/>
</dbReference>
<name>A0A934VAR9_9BACT</name>
<dbReference type="GO" id="GO:0003700">
    <property type="term" value="F:DNA-binding transcription factor activity"/>
    <property type="evidence" value="ECO:0007669"/>
    <property type="project" value="InterPro"/>
</dbReference>
<dbReference type="Gene3D" id="1.10.10.10">
    <property type="entry name" value="Winged helix-like DNA-binding domain superfamily/Winged helix DNA-binding domain"/>
    <property type="match status" value="1"/>
</dbReference>
<dbReference type="Gene3D" id="3.40.190.10">
    <property type="entry name" value="Periplasmic binding protein-like II"/>
    <property type="match status" value="2"/>
</dbReference>
<dbReference type="Pfam" id="PF00126">
    <property type="entry name" value="HTH_1"/>
    <property type="match status" value="1"/>
</dbReference>
<dbReference type="PANTHER" id="PTHR30346:SF29">
    <property type="entry name" value="LYSR SUBSTRATE-BINDING"/>
    <property type="match status" value="1"/>
</dbReference>
<evidence type="ECO:0000313" key="6">
    <source>
        <dbReference type="EMBL" id="MBK1826608.1"/>
    </source>
</evidence>
<dbReference type="GO" id="GO:0032993">
    <property type="term" value="C:protein-DNA complex"/>
    <property type="evidence" value="ECO:0007669"/>
    <property type="project" value="TreeGrafter"/>
</dbReference>